<keyword evidence="2" id="KW-0472">Membrane</keyword>
<gene>
    <name evidence="3" type="ORF">A3J46_04900</name>
</gene>
<organism evidence="3 4">
    <name type="scientific">Candidatus Yanofskybacteria bacterium RIFCSPHIGHO2_02_FULL_41_11</name>
    <dbReference type="NCBI Taxonomy" id="1802675"/>
    <lineage>
        <taxon>Bacteria</taxon>
        <taxon>Candidatus Yanofskyibacteriota</taxon>
    </lineage>
</organism>
<evidence type="ECO:0000313" key="4">
    <source>
        <dbReference type="Proteomes" id="UP000177167"/>
    </source>
</evidence>
<dbReference type="EMBL" id="MGJP01000037">
    <property type="protein sequence ID" value="OGN09365.1"/>
    <property type="molecule type" value="Genomic_DNA"/>
</dbReference>
<sequence>MATTPAPSTTTTLSPVTRRPPARIAPPARMTYTRHATAGDSDDRIIAHDLNVFYKIMTWVGGIAILIWILFGGIQWGRATAPAGVISAPAVIERVIERPVPAPVVQPPVSPPRELTPEERAEQYKEERRRQYGIR</sequence>
<evidence type="ECO:0000256" key="1">
    <source>
        <dbReference type="SAM" id="MobiDB-lite"/>
    </source>
</evidence>
<reference evidence="3 4" key="1">
    <citation type="journal article" date="2016" name="Nat. Commun.">
        <title>Thousands of microbial genomes shed light on interconnected biogeochemical processes in an aquifer system.</title>
        <authorList>
            <person name="Anantharaman K."/>
            <person name="Brown C.T."/>
            <person name="Hug L.A."/>
            <person name="Sharon I."/>
            <person name="Castelle C.J."/>
            <person name="Probst A.J."/>
            <person name="Thomas B.C."/>
            <person name="Singh A."/>
            <person name="Wilkins M.J."/>
            <person name="Karaoz U."/>
            <person name="Brodie E.L."/>
            <person name="Williams K.H."/>
            <person name="Hubbard S.S."/>
            <person name="Banfield J.F."/>
        </authorList>
    </citation>
    <scope>NUCLEOTIDE SEQUENCE [LARGE SCALE GENOMIC DNA]</scope>
</reference>
<keyword evidence="2" id="KW-0812">Transmembrane</keyword>
<keyword evidence="2" id="KW-1133">Transmembrane helix</keyword>
<name>A0A1F8F8A2_9BACT</name>
<feature type="compositionally biased region" description="Pro residues" evidence="1">
    <location>
        <begin position="102"/>
        <end position="111"/>
    </location>
</feature>
<feature type="transmembrane region" description="Helical" evidence="2">
    <location>
        <begin position="52"/>
        <end position="71"/>
    </location>
</feature>
<evidence type="ECO:0000256" key="2">
    <source>
        <dbReference type="SAM" id="Phobius"/>
    </source>
</evidence>
<feature type="compositionally biased region" description="Low complexity" evidence="1">
    <location>
        <begin position="1"/>
        <end position="19"/>
    </location>
</feature>
<dbReference type="Proteomes" id="UP000177167">
    <property type="component" value="Unassembled WGS sequence"/>
</dbReference>
<accession>A0A1F8F8A2</accession>
<feature type="region of interest" description="Disordered" evidence="1">
    <location>
        <begin position="102"/>
        <end position="135"/>
    </location>
</feature>
<dbReference type="AlphaFoldDB" id="A0A1F8F8A2"/>
<comment type="caution">
    <text evidence="3">The sequence shown here is derived from an EMBL/GenBank/DDBJ whole genome shotgun (WGS) entry which is preliminary data.</text>
</comment>
<feature type="compositionally biased region" description="Basic and acidic residues" evidence="1">
    <location>
        <begin position="115"/>
        <end position="135"/>
    </location>
</feature>
<protein>
    <submittedName>
        <fullName evidence="3">Uncharacterized protein</fullName>
    </submittedName>
</protein>
<feature type="region of interest" description="Disordered" evidence="1">
    <location>
        <begin position="1"/>
        <end position="23"/>
    </location>
</feature>
<proteinExistence type="predicted"/>
<evidence type="ECO:0000313" key="3">
    <source>
        <dbReference type="EMBL" id="OGN09365.1"/>
    </source>
</evidence>